<evidence type="ECO:0000256" key="7">
    <source>
        <dbReference type="SAM" id="Phobius"/>
    </source>
</evidence>
<dbReference type="InterPro" id="IPR001123">
    <property type="entry name" value="LeuE-type"/>
</dbReference>
<dbReference type="Proteomes" id="UP000005723">
    <property type="component" value="Unassembled WGS sequence"/>
</dbReference>
<sequence>MNVHHIAYSAHNGLMRVRVLSVIINAMTFFTETVTMLETTLFVAGIATLGMLSPGPDFFLVIKNAARYPRLAAMMTACGVIFGVATHMSYCVAGLAVVITTTPWLFNLLKYAGAAYLIWVGIQALLSRGGGKMNVSNLPQQQVSLKNAFMQGYLCNLLNPKATLFFLAVFTQVLQIDSGIGEKLWYAGIILGLSALWWPLLVYLIQSGPVRRGLEKVQKVVDKLLGGMLIALGIKVALS</sequence>
<feature type="transmembrane region" description="Helical" evidence="7">
    <location>
        <begin position="152"/>
        <end position="173"/>
    </location>
</feature>
<dbReference type="PIRSF" id="PIRSF006324">
    <property type="entry name" value="LeuE"/>
    <property type="match status" value="1"/>
</dbReference>
<dbReference type="STRING" id="667129.HMPREF0758_0560"/>
<feature type="transmembrane region" description="Helical" evidence="7">
    <location>
        <begin position="41"/>
        <end position="62"/>
    </location>
</feature>
<dbReference type="HOGENOM" id="CLU_079569_0_1_6"/>
<keyword evidence="4" id="KW-0813">Transport</keyword>
<evidence type="ECO:0000256" key="6">
    <source>
        <dbReference type="ARBA" id="ARBA00023136"/>
    </source>
</evidence>
<keyword evidence="9" id="KW-1185">Reference proteome</keyword>
<evidence type="ECO:0000313" key="8">
    <source>
        <dbReference type="EMBL" id="EFE97653.1"/>
    </source>
</evidence>
<comment type="subcellular location">
    <subcellularLocation>
        <location evidence="1">Cell membrane</location>
        <topology evidence="1">Multi-pass membrane protein</topology>
    </subcellularLocation>
</comment>
<name>D4DXB0_SEROD</name>
<dbReference type="PANTHER" id="PTHR30086">
    <property type="entry name" value="ARGININE EXPORTER PROTEIN ARGO"/>
    <property type="match status" value="1"/>
</dbReference>
<dbReference type="PANTHER" id="PTHR30086:SF20">
    <property type="entry name" value="ARGININE EXPORTER PROTEIN ARGO-RELATED"/>
    <property type="match status" value="1"/>
</dbReference>
<evidence type="ECO:0000256" key="5">
    <source>
        <dbReference type="ARBA" id="ARBA00022989"/>
    </source>
</evidence>
<evidence type="ECO:0000256" key="3">
    <source>
        <dbReference type="ARBA" id="ARBA00022692"/>
    </source>
</evidence>
<protein>
    <submittedName>
        <fullName evidence="8">Homoserine/Threonine efflux protein</fullName>
    </submittedName>
</protein>
<keyword evidence="3 7" id="KW-0812">Transmembrane</keyword>
<keyword evidence="6 7" id="KW-0472">Membrane</keyword>
<dbReference type="Pfam" id="PF01810">
    <property type="entry name" value="LysE"/>
    <property type="match status" value="1"/>
</dbReference>
<feature type="transmembrane region" description="Helical" evidence="7">
    <location>
        <begin position="74"/>
        <end position="99"/>
    </location>
</feature>
<dbReference type="GO" id="GO:0005886">
    <property type="term" value="C:plasma membrane"/>
    <property type="evidence" value="ECO:0007669"/>
    <property type="project" value="UniProtKB-SubCell"/>
</dbReference>
<evidence type="ECO:0000313" key="9">
    <source>
        <dbReference type="Proteomes" id="UP000005723"/>
    </source>
</evidence>
<keyword evidence="5 7" id="KW-1133">Transmembrane helix</keyword>
<comment type="caution">
    <text evidence="8">The sequence shown here is derived from an EMBL/GenBank/DDBJ whole genome shotgun (WGS) entry which is preliminary data.</text>
</comment>
<dbReference type="AlphaFoldDB" id="D4DXB0"/>
<dbReference type="EMBL" id="ADBY01000015">
    <property type="protein sequence ID" value="EFE97653.1"/>
    <property type="molecule type" value="Genomic_DNA"/>
</dbReference>
<reference evidence="8 9" key="1">
    <citation type="submission" date="2010-01" db="EMBL/GenBank/DDBJ databases">
        <authorList>
            <person name="Muzny D."/>
            <person name="Qin X."/>
            <person name="Deng J."/>
            <person name="Jiang H."/>
            <person name="Liu Y."/>
            <person name="Qu J."/>
            <person name="Song X.-Z."/>
            <person name="Zhang L."/>
            <person name="Thornton R."/>
            <person name="Coyle M."/>
            <person name="Francisco L."/>
            <person name="Jackson L."/>
            <person name="Javaid M."/>
            <person name="Korchina V."/>
            <person name="Kovar C."/>
            <person name="Mata R."/>
            <person name="Mathew T."/>
            <person name="Ngo R."/>
            <person name="Nguyen L."/>
            <person name="Nguyen N."/>
            <person name="Okwuonu G."/>
            <person name="Ongeri F."/>
            <person name="Pham C."/>
            <person name="Simmons D."/>
            <person name="Wilczek-Boney K."/>
            <person name="Hale W."/>
            <person name="Jakkamsetti A."/>
            <person name="Pham P."/>
            <person name="Ruth R."/>
            <person name="San Lucas F."/>
            <person name="Warren J."/>
            <person name="Zhang J."/>
            <person name="Zhao Z."/>
            <person name="Zhou C."/>
            <person name="Zhu D."/>
            <person name="Lee S."/>
            <person name="Bess C."/>
            <person name="Blankenburg K."/>
            <person name="Forbes L."/>
            <person name="Fu Q."/>
            <person name="Gubbala S."/>
            <person name="Hirani K."/>
            <person name="Jayaseelan J.C."/>
            <person name="Lara F."/>
            <person name="Munidasa M."/>
            <person name="Palculict T."/>
            <person name="Patil S."/>
            <person name="Pu L.-L."/>
            <person name="Saada N."/>
            <person name="Tang L."/>
            <person name="Weissenberger G."/>
            <person name="Zhu Y."/>
            <person name="Hemphill L."/>
            <person name="Shang Y."/>
            <person name="Youmans B."/>
            <person name="Ayvaz T."/>
            <person name="Ross M."/>
            <person name="Santibanez J."/>
            <person name="Aqrawi P."/>
            <person name="Gross S."/>
            <person name="Joshi V."/>
            <person name="Fowler G."/>
            <person name="Nazareth L."/>
            <person name="Reid J."/>
            <person name="Worley K."/>
            <person name="Petrosino J."/>
            <person name="Highlander S."/>
            <person name="Gibbs R."/>
        </authorList>
    </citation>
    <scope>NUCLEOTIDE SEQUENCE [LARGE SCALE GENOMIC DNA]</scope>
    <source>
        <strain evidence="8 9">DSM 4582</strain>
    </source>
</reference>
<evidence type="ECO:0000256" key="1">
    <source>
        <dbReference type="ARBA" id="ARBA00004651"/>
    </source>
</evidence>
<dbReference type="GO" id="GO:0015171">
    <property type="term" value="F:amino acid transmembrane transporter activity"/>
    <property type="evidence" value="ECO:0007669"/>
    <property type="project" value="TreeGrafter"/>
</dbReference>
<proteinExistence type="predicted"/>
<feature type="transmembrane region" description="Helical" evidence="7">
    <location>
        <begin position="185"/>
        <end position="205"/>
    </location>
</feature>
<keyword evidence="2" id="KW-1003">Cell membrane</keyword>
<evidence type="ECO:0000256" key="4">
    <source>
        <dbReference type="ARBA" id="ARBA00022970"/>
    </source>
</evidence>
<feature type="transmembrane region" description="Helical" evidence="7">
    <location>
        <begin position="111"/>
        <end position="131"/>
    </location>
</feature>
<evidence type="ECO:0000256" key="2">
    <source>
        <dbReference type="ARBA" id="ARBA00022475"/>
    </source>
</evidence>
<organism evidence="8 9">
    <name type="scientific">Serratia odorifera DSM 4582</name>
    <dbReference type="NCBI Taxonomy" id="667129"/>
    <lineage>
        <taxon>Bacteria</taxon>
        <taxon>Pseudomonadati</taxon>
        <taxon>Pseudomonadota</taxon>
        <taxon>Gammaproteobacteria</taxon>
        <taxon>Enterobacterales</taxon>
        <taxon>Yersiniaceae</taxon>
        <taxon>Serratia</taxon>
    </lineage>
</organism>
<keyword evidence="4" id="KW-0029">Amino-acid transport</keyword>
<gene>
    <name evidence="8" type="ORF">HMPREF0758_0560</name>
</gene>
<accession>D4DXB0</accession>